<evidence type="ECO:0000256" key="1">
    <source>
        <dbReference type="ARBA" id="ARBA00022692"/>
    </source>
</evidence>
<evidence type="ECO:0000256" key="4">
    <source>
        <dbReference type="SAM" id="Phobius"/>
    </source>
</evidence>
<evidence type="ECO:0000313" key="5">
    <source>
        <dbReference type="EMBL" id="KAK1362154.1"/>
    </source>
</evidence>
<keyword evidence="1 4" id="KW-0812">Transmembrane</keyword>
<dbReference type="Proteomes" id="UP001237642">
    <property type="component" value="Unassembled WGS sequence"/>
</dbReference>
<keyword evidence="2 4" id="KW-1133">Transmembrane helix</keyword>
<keyword evidence="6" id="KW-1185">Reference proteome</keyword>
<reference evidence="5" key="1">
    <citation type="submission" date="2023-02" db="EMBL/GenBank/DDBJ databases">
        <title>Genome of toxic invasive species Heracleum sosnowskyi carries increased number of genes despite the absence of recent whole-genome duplications.</title>
        <authorList>
            <person name="Schelkunov M."/>
            <person name="Shtratnikova V."/>
            <person name="Makarenko M."/>
            <person name="Klepikova A."/>
            <person name="Omelchenko D."/>
            <person name="Novikova G."/>
            <person name="Obukhova E."/>
            <person name="Bogdanov V."/>
            <person name="Penin A."/>
            <person name="Logacheva M."/>
        </authorList>
    </citation>
    <scope>NUCLEOTIDE SEQUENCE</scope>
    <source>
        <strain evidence="5">Hsosn_3</strain>
        <tissue evidence="5">Leaf</tissue>
    </source>
</reference>
<dbReference type="PANTHER" id="PTHR31218">
    <property type="entry name" value="WAT1-RELATED PROTEIN"/>
    <property type="match status" value="1"/>
</dbReference>
<feature type="transmembrane region" description="Helical" evidence="4">
    <location>
        <begin position="12"/>
        <end position="35"/>
    </location>
</feature>
<reference evidence="5" key="2">
    <citation type="submission" date="2023-05" db="EMBL/GenBank/DDBJ databases">
        <authorList>
            <person name="Schelkunov M.I."/>
        </authorList>
    </citation>
    <scope>NUCLEOTIDE SEQUENCE</scope>
    <source>
        <strain evidence="5">Hsosn_3</strain>
        <tissue evidence="5">Leaf</tissue>
    </source>
</reference>
<dbReference type="EMBL" id="JAUIZM010000010">
    <property type="protein sequence ID" value="KAK1362154.1"/>
    <property type="molecule type" value="Genomic_DNA"/>
</dbReference>
<name>A0AAD8H7X8_9APIA</name>
<proteinExistence type="predicted"/>
<feature type="transmembrane region" description="Helical" evidence="4">
    <location>
        <begin position="41"/>
        <end position="64"/>
    </location>
</feature>
<dbReference type="AlphaFoldDB" id="A0AAD8H7X8"/>
<dbReference type="GO" id="GO:0022857">
    <property type="term" value="F:transmembrane transporter activity"/>
    <property type="evidence" value="ECO:0007669"/>
    <property type="project" value="InterPro"/>
</dbReference>
<protein>
    <submittedName>
        <fullName evidence="5">Uncharacterized protein</fullName>
    </submittedName>
</protein>
<organism evidence="5 6">
    <name type="scientific">Heracleum sosnowskyi</name>
    <dbReference type="NCBI Taxonomy" id="360622"/>
    <lineage>
        <taxon>Eukaryota</taxon>
        <taxon>Viridiplantae</taxon>
        <taxon>Streptophyta</taxon>
        <taxon>Embryophyta</taxon>
        <taxon>Tracheophyta</taxon>
        <taxon>Spermatophyta</taxon>
        <taxon>Magnoliopsida</taxon>
        <taxon>eudicotyledons</taxon>
        <taxon>Gunneridae</taxon>
        <taxon>Pentapetalae</taxon>
        <taxon>asterids</taxon>
        <taxon>campanulids</taxon>
        <taxon>Apiales</taxon>
        <taxon>Apiaceae</taxon>
        <taxon>Apioideae</taxon>
        <taxon>apioid superclade</taxon>
        <taxon>Tordylieae</taxon>
        <taxon>Tordyliinae</taxon>
        <taxon>Heracleum</taxon>
    </lineage>
</organism>
<sequence>MEMRKVLVGEGLSCFLMVLMEGCTIGLTIMASTVMSRGMSPYVFVVYTNALSSIFLLPHCFTFFSSHRDSWQSMTSLLTQCFFLGNNCTELAYVGLSYSSPILVCGMAISSLPFFHHFPFFQESKN</sequence>
<comment type="caution">
    <text evidence="5">The sequence shown here is derived from an EMBL/GenBank/DDBJ whole genome shotgun (WGS) entry which is preliminary data.</text>
</comment>
<gene>
    <name evidence="5" type="ORF">POM88_046628</name>
</gene>
<dbReference type="GO" id="GO:0016020">
    <property type="term" value="C:membrane"/>
    <property type="evidence" value="ECO:0007669"/>
    <property type="project" value="InterPro"/>
</dbReference>
<keyword evidence="3 4" id="KW-0472">Membrane</keyword>
<evidence type="ECO:0000256" key="2">
    <source>
        <dbReference type="ARBA" id="ARBA00022989"/>
    </source>
</evidence>
<evidence type="ECO:0000256" key="3">
    <source>
        <dbReference type="ARBA" id="ARBA00023136"/>
    </source>
</evidence>
<dbReference type="InterPro" id="IPR030184">
    <property type="entry name" value="WAT1-related"/>
</dbReference>
<accession>A0AAD8H7X8</accession>
<evidence type="ECO:0000313" key="6">
    <source>
        <dbReference type="Proteomes" id="UP001237642"/>
    </source>
</evidence>